<accession>A0A6L9S365</accession>
<dbReference type="AlphaFoldDB" id="A0A6L9S365"/>
<keyword evidence="5" id="KW-1185">Reference proteome</keyword>
<sequence length="488" mass="52061">MDPIALHAGEQPALVLEDGRTLSHRELVRLVDRVGLLLPAERKCLVALLGDREMGTVLGYLAGLRCGHAVAWFGAAADRGRRASLVNRYAPEVVIGPEPDIAAVVADDFPGAYRRLDAGIGVGADRIRIAVAHDVTAHPEVAPGTSLVLLTSGSESGGRAVRLSAKSIAANCRGVQEALRIDTRSRAATSLPLFYTYGLSVLNSHLSAGATVLLTAAPATGIGFWNLFAAAGCDTFAGVPAHFDWFARSRLPWDDVASLRSMTVSGGRLRAALARRFHARCSETARRFYKMYGQTEATARITVLQPEDFAAHGDSVGRVLTGGRVTIEHTQGEDGMGRIVYRGPCAMQGYASGRADLALADEMRGTVDTGDLGVLREGFLYLAGRAGRFVKPGGIRVSLDAVEEAFAAVTPAAAVGTVDERAHVFVEPAPTAEIEAVRRGLLSELRLAPRAVRVHVIPNLPVRGSGKPDYRLLRSRATMTEKCWTEGR</sequence>
<proteinExistence type="inferred from homology"/>
<evidence type="ECO:0000256" key="2">
    <source>
        <dbReference type="ARBA" id="ARBA00022598"/>
    </source>
</evidence>
<evidence type="ECO:0000313" key="5">
    <source>
        <dbReference type="Proteomes" id="UP000475214"/>
    </source>
</evidence>
<organism evidence="4 5">
    <name type="scientific">Phytoactinopolyspora halotolerans</name>
    <dbReference type="NCBI Taxonomy" id="1981512"/>
    <lineage>
        <taxon>Bacteria</taxon>
        <taxon>Bacillati</taxon>
        <taxon>Actinomycetota</taxon>
        <taxon>Actinomycetes</taxon>
        <taxon>Jiangellales</taxon>
        <taxon>Jiangellaceae</taxon>
        <taxon>Phytoactinopolyspora</taxon>
    </lineage>
</organism>
<reference evidence="4 5" key="1">
    <citation type="submission" date="2020-02" db="EMBL/GenBank/DDBJ databases">
        <authorList>
            <person name="Li X.-J."/>
            <person name="Han X.-M."/>
        </authorList>
    </citation>
    <scope>NUCLEOTIDE SEQUENCE [LARGE SCALE GENOMIC DNA]</scope>
    <source>
        <strain evidence="4 5">CCTCC AB 2017055</strain>
    </source>
</reference>
<dbReference type="GO" id="GO:0006631">
    <property type="term" value="P:fatty acid metabolic process"/>
    <property type="evidence" value="ECO:0007669"/>
    <property type="project" value="TreeGrafter"/>
</dbReference>
<dbReference type="Pfam" id="PF00501">
    <property type="entry name" value="AMP-binding"/>
    <property type="match status" value="1"/>
</dbReference>
<dbReference type="GO" id="GO:0031956">
    <property type="term" value="F:medium-chain fatty acid-CoA ligase activity"/>
    <property type="evidence" value="ECO:0007669"/>
    <property type="project" value="TreeGrafter"/>
</dbReference>
<dbReference type="InterPro" id="IPR045851">
    <property type="entry name" value="AMP-bd_C_sf"/>
</dbReference>
<dbReference type="PANTHER" id="PTHR43201:SF5">
    <property type="entry name" value="MEDIUM-CHAIN ACYL-COA LIGASE ACSF2, MITOCHONDRIAL"/>
    <property type="match status" value="1"/>
</dbReference>
<dbReference type="InterPro" id="IPR042099">
    <property type="entry name" value="ANL_N_sf"/>
</dbReference>
<feature type="domain" description="AMP-dependent synthetase/ligase" evidence="3">
    <location>
        <begin position="9"/>
        <end position="350"/>
    </location>
</feature>
<gene>
    <name evidence="4" type="ORF">G1H10_06655</name>
</gene>
<name>A0A6L9S365_9ACTN</name>
<dbReference type="InterPro" id="IPR000873">
    <property type="entry name" value="AMP-dep_synth/lig_dom"/>
</dbReference>
<protein>
    <submittedName>
        <fullName evidence="4">AMP-binding protein</fullName>
    </submittedName>
</protein>
<comment type="caution">
    <text evidence="4">The sequence shown here is derived from an EMBL/GenBank/DDBJ whole genome shotgun (WGS) entry which is preliminary data.</text>
</comment>
<dbReference type="PANTHER" id="PTHR43201">
    <property type="entry name" value="ACYL-COA SYNTHETASE"/>
    <property type="match status" value="1"/>
</dbReference>
<dbReference type="RefSeq" id="WP_163734568.1">
    <property type="nucleotide sequence ID" value="NZ_JAAGOA010000004.1"/>
</dbReference>
<evidence type="ECO:0000259" key="3">
    <source>
        <dbReference type="Pfam" id="PF00501"/>
    </source>
</evidence>
<dbReference type="Gene3D" id="3.30.300.30">
    <property type="match status" value="1"/>
</dbReference>
<comment type="similarity">
    <text evidence="1">Belongs to the ATP-dependent AMP-binding enzyme family.</text>
</comment>
<evidence type="ECO:0000313" key="4">
    <source>
        <dbReference type="EMBL" id="NED99844.1"/>
    </source>
</evidence>
<dbReference type="Gene3D" id="3.40.50.12780">
    <property type="entry name" value="N-terminal domain of ligase-like"/>
    <property type="match status" value="1"/>
</dbReference>
<dbReference type="EMBL" id="JAAGOA010000004">
    <property type="protein sequence ID" value="NED99844.1"/>
    <property type="molecule type" value="Genomic_DNA"/>
</dbReference>
<dbReference type="Proteomes" id="UP000475214">
    <property type="component" value="Unassembled WGS sequence"/>
</dbReference>
<evidence type="ECO:0000256" key="1">
    <source>
        <dbReference type="ARBA" id="ARBA00006432"/>
    </source>
</evidence>
<dbReference type="SUPFAM" id="SSF56801">
    <property type="entry name" value="Acetyl-CoA synthetase-like"/>
    <property type="match status" value="1"/>
</dbReference>
<keyword evidence="2" id="KW-0436">Ligase</keyword>